<protein>
    <submittedName>
        <fullName evidence="2">Uncharacterized protein</fullName>
    </submittedName>
</protein>
<dbReference type="AlphaFoldDB" id="A0AAD9JXD5"/>
<sequence>MLSIAVVISCCLVLTSTIPVHRNSATEWDKDCFILCHYECSMWKGTDITHCAHQCMARGFDKYRKLFQPQWCFNLAEKSNRKRLDGARYYPDRR</sequence>
<keyword evidence="1" id="KW-0732">Signal</keyword>
<evidence type="ECO:0000313" key="3">
    <source>
        <dbReference type="Proteomes" id="UP001208570"/>
    </source>
</evidence>
<feature type="signal peptide" evidence="1">
    <location>
        <begin position="1"/>
        <end position="17"/>
    </location>
</feature>
<organism evidence="2 3">
    <name type="scientific">Paralvinella palmiformis</name>
    <dbReference type="NCBI Taxonomy" id="53620"/>
    <lineage>
        <taxon>Eukaryota</taxon>
        <taxon>Metazoa</taxon>
        <taxon>Spiralia</taxon>
        <taxon>Lophotrochozoa</taxon>
        <taxon>Annelida</taxon>
        <taxon>Polychaeta</taxon>
        <taxon>Sedentaria</taxon>
        <taxon>Canalipalpata</taxon>
        <taxon>Terebellida</taxon>
        <taxon>Terebelliformia</taxon>
        <taxon>Alvinellidae</taxon>
        <taxon>Paralvinella</taxon>
    </lineage>
</organism>
<feature type="chain" id="PRO_5042193671" evidence="1">
    <location>
        <begin position="18"/>
        <end position="94"/>
    </location>
</feature>
<dbReference type="Proteomes" id="UP001208570">
    <property type="component" value="Unassembled WGS sequence"/>
</dbReference>
<dbReference type="EMBL" id="JAODUP010000126">
    <property type="protein sequence ID" value="KAK2160862.1"/>
    <property type="molecule type" value="Genomic_DNA"/>
</dbReference>
<gene>
    <name evidence="2" type="ORF">LSH36_126g09010</name>
</gene>
<proteinExistence type="predicted"/>
<accession>A0AAD9JXD5</accession>
<evidence type="ECO:0000256" key="1">
    <source>
        <dbReference type="SAM" id="SignalP"/>
    </source>
</evidence>
<name>A0AAD9JXD5_9ANNE</name>
<evidence type="ECO:0000313" key="2">
    <source>
        <dbReference type="EMBL" id="KAK2160862.1"/>
    </source>
</evidence>
<reference evidence="2" key="1">
    <citation type="journal article" date="2023" name="Mol. Biol. Evol.">
        <title>Third-Generation Sequencing Reveals the Adaptive Role of the Epigenome in Three Deep-Sea Polychaetes.</title>
        <authorList>
            <person name="Perez M."/>
            <person name="Aroh O."/>
            <person name="Sun Y."/>
            <person name="Lan Y."/>
            <person name="Juniper S.K."/>
            <person name="Young C.R."/>
            <person name="Angers B."/>
            <person name="Qian P.Y."/>
        </authorList>
    </citation>
    <scope>NUCLEOTIDE SEQUENCE</scope>
    <source>
        <strain evidence="2">P08H-3</strain>
    </source>
</reference>
<keyword evidence="3" id="KW-1185">Reference proteome</keyword>
<comment type="caution">
    <text evidence="2">The sequence shown here is derived from an EMBL/GenBank/DDBJ whole genome shotgun (WGS) entry which is preliminary data.</text>
</comment>